<comment type="caution">
    <text evidence="1">The sequence shown here is derived from an EMBL/GenBank/DDBJ whole genome shotgun (WGS) entry which is preliminary data.</text>
</comment>
<organism evidence="1 2">
    <name type="scientific">Brachionus plicatilis</name>
    <name type="common">Marine rotifer</name>
    <name type="synonym">Brachionus muelleri</name>
    <dbReference type="NCBI Taxonomy" id="10195"/>
    <lineage>
        <taxon>Eukaryota</taxon>
        <taxon>Metazoa</taxon>
        <taxon>Spiralia</taxon>
        <taxon>Gnathifera</taxon>
        <taxon>Rotifera</taxon>
        <taxon>Eurotatoria</taxon>
        <taxon>Monogononta</taxon>
        <taxon>Pseudotrocha</taxon>
        <taxon>Ploima</taxon>
        <taxon>Brachionidae</taxon>
        <taxon>Brachionus</taxon>
    </lineage>
</organism>
<keyword evidence="2" id="KW-1185">Reference proteome</keyword>
<dbReference type="AlphaFoldDB" id="A0A3M7SR70"/>
<evidence type="ECO:0000313" key="2">
    <source>
        <dbReference type="Proteomes" id="UP000276133"/>
    </source>
</evidence>
<dbReference type="EMBL" id="REGN01000902">
    <property type="protein sequence ID" value="RNA38226.1"/>
    <property type="molecule type" value="Genomic_DNA"/>
</dbReference>
<protein>
    <submittedName>
        <fullName evidence="1">Uncharacterized protein</fullName>
    </submittedName>
</protein>
<name>A0A3M7SR70_BRAPC</name>
<accession>A0A3M7SR70</accession>
<reference evidence="1 2" key="1">
    <citation type="journal article" date="2018" name="Sci. Rep.">
        <title>Genomic signatures of local adaptation to the degree of environmental predictability in rotifers.</title>
        <authorList>
            <person name="Franch-Gras L."/>
            <person name="Hahn C."/>
            <person name="Garcia-Roger E.M."/>
            <person name="Carmona M.J."/>
            <person name="Serra M."/>
            <person name="Gomez A."/>
        </authorList>
    </citation>
    <scope>NUCLEOTIDE SEQUENCE [LARGE SCALE GENOMIC DNA]</scope>
    <source>
        <strain evidence="1">HYR1</strain>
    </source>
</reference>
<proteinExistence type="predicted"/>
<gene>
    <name evidence="1" type="ORF">BpHYR1_005941</name>
</gene>
<evidence type="ECO:0000313" key="1">
    <source>
        <dbReference type="EMBL" id="RNA38226.1"/>
    </source>
</evidence>
<dbReference type="Proteomes" id="UP000276133">
    <property type="component" value="Unassembled WGS sequence"/>
</dbReference>
<sequence>MKILKLRKTEKKLNESVSLITCKSVSDRDRDPVRERKIFQIGQNNFPMVQLIANFPDNKKPPKILFFFHILLRNLCKNSSNLLCSILKRLIEIVENLLYLMHISLVVQIGAGRRCFEHVEVVDDGKIGRVEARWLVIVALLGKSVGQRRLNFAYLSQKQRAVPSGVRVGHMLGHAKEYSWIDQVHSRICALSTSSFYVDQAQFLDI</sequence>